<dbReference type="Pfam" id="PF07695">
    <property type="entry name" value="7TMR-DISM_7TM"/>
    <property type="match status" value="1"/>
</dbReference>
<organism evidence="3 4">
    <name type="scientific">Leptospira kobayashii</name>
    <dbReference type="NCBI Taxonomy" id="1917830"/>
    <lineage>
        <taxon>Bacteria</taxon>
        <taxon>Pseudomonadati</taxon>
        <taxon>Spirochaetota</taxon>
        <taxon>Spirochaetia</taxon>
        <taxon>Leptospirales</taxon>
        <taxon>Leptospiraceae</taxon>
        <taxon>Leptospira</taxon>
    </lineage>
</organism>
<feature type="transmembrane region" description="Helical" evidence="1">
    <location>
        <begin position="363"/>
        <end position="383"/>
    </location>
</feature>
<dbReference type="InterPro" id="IPR029787">
    <property type="entry name" value="Nucleotide_cyclase"/>
</dbReference>
<dbReference type="CDD" id="cd07302">
    <property type="entry name" value="CHD"/>
    <property type="match status" value="1"/>
</dbReference>
<feature type="transmembrane region" description="Helical" evidence="1">
    <location>
        <begin position="276"/>
        <end position="298"/>
    </location>
</feature>
<dbReference type="SMART" id="SM00044">
    <property type="entry name" value="CYCc"/>
    <property type="match status" value="1"/>
</dbReference>
<dbReference type="SUPFAM" id="SSF55073">
    <property type="entry name" value="Nucleotide cyclase"/>
    <property type="match status" value="1"/>
</dbReference>
<proteinExistence type="predicted"/>
<evidence type="ECO:0000313" key="4">
    <source>
        <dbReference type="Proteomes" id="UP000245263"/>
    </source>
</evidence>
<feature type="transmembrane region" description="Helical" evidence="1">
    <location>
        <begin position="332"/>
        <end position="351"/>
    </location>
</feature>
<dbReference type="Gene3D" id="3.30.70.1230">
    <property type="entry name" value="Nucleotide cyclase"/>
    <property type="match status" value="1"/>
</dbReference>
<feature type="transmembrane region" description="Helical" evidence="1">
    <location>
        <begin position="304"/>
        <end position="325"/>
    </location>
</feature>
<dbReference type="InterPro" id="IPR011623">
    <property type="entry name" value="7TMR_DISM_rcpt_extracell_dom1"/>
</dbReference>
<evidence type="ECO:0000259" key="2">
    <source>
        <dbReference type="PROSITE" id="PS50125"/>
    </source>
</evidence>
<dbReference type="RefSeq" id="WP_109021435.1">
    <property type="nucleotide sequence ID" value="NZ_AP025028.1"/>
</dbReference>
<dbReference type="InterPro" id="IPR050697">
    <property type="entry name" value="Adenylyl/Guanylyl_Cyclase_3/4"/>
</dbReference>
<dbReference type="PANTHER" id="PTHR43081">
    <property type="entry name" value="ADENYLATE CYCLASE, TERMINAL-DIFFERENTIATION SPECIFIC-RELATED"/>
    <property type="match status" value="1"/>
</dbReference>
<dbReference type="Proteomes" id="UP000245263">
    <property type="component" value="Chromosome 1"/>
</dbReference>
<name>A0ABM7UMS3_9LEPT</name>
<sequence>MASPLYSFATYLLICFLTACSVQESKSEKAPRASKGTLDLTNWSWDRGPVSLDGEWTLDHIPWTVPSARGFHGSAFGSGTYRLKIILPAGSETLALRLPIVGTAFSLSVGGEVIAKEGIVSDSSVSAVPSYRPRIILIPSSNGVIDLSITVSNWDDQFGGIYYSLTFGPWNQVQKERDHAALWEALMFGAIFLMGLYHCGSFIFRSQNRAPLWFGVFCMLIAIRSTLYSEVIFLEAFPETSWYVVIRGVYATMALALATFAAFVDRLYPKQSWRPATVFTMIGGGVYALVNLFAPVGWTTNLLIPFQILLVVFGIYSLVTVGRALAHREPGAGLFVGGTTIFLTTVVLDIVKSHFFWNLPSLVNVGTLVFLMAQAMVVARLFANAFASAELHSIAMEKINTSLERFIPREVLGFLNKKSITEIVLGDFSEMRMTVFFLDIRNFTSLSETMSPQENFKFINSFLKLFGPVIRDHNGFVDKYLGDGMMALFPGAPDEALAAAVAMRHALEEYNNGRERGGYQTIRFGIGIHTGPLMLGTIGENKRMDSTVISDTVNAASRLEGLTKKYAVDILVSGSTIESLEHPEVFPTQFVALETVKGKIQPIEVFLVLEGVGA</sequence>
<dbReference type="PROSITE" id="PS50125">
    <property type="entry name" value="GUANYLATE_CYCLASE_2"/>
    <property type="match status" value="1"/>
</dbReference>
<feature type="domain" description="Guanylate cyclase" evidence="2">
    <location>
        <begin position="434"/>
        <end position="560"/>
    </location>
</feature>
<dbReference type="EMBL" id="AP025028">
    <property type="protein sequence ID" value="BDA80389.1"/>
    <property type="molecule type" value="Genomic_DNA"/>
</dbReference>
<feature type="transmembrane region" description="Helical" evidence="1">
    <location>
        <begin position="181"/>
        <end position="200"/>
    </location>
</feature>
<feature type="transmembrane region" description="Helical" evidence="1">
    <location>
        <begin position="212"/>
        <end position="234"/>
    </location>
</feature>
<evidence type="ECO:0000256" key="1">
    <source>
        <dbReference type="SAM" id="Phobius"/>
    </source>
</evidence>
<dbReference type="PANTHER" id="PTHR43081:SF1">
    <property type="entry name" value="ADENYLATE CYCLASE, TERMINAL-DIFFERENTIATION SPECIFIC"/>
    <property type="match status" value="1"/>
</dbReference>
<evidence type="ECO:0000313" key="3">
    <source>
        <dbReference type="EMBL" id="BDA80389.1"/>
    </source>
</evidence>
<keyword evidence="1" id="KW-0472">Membrane</keyword>
<accession>A0ABM7UMS3</accession>
<dbReference type="Pfam" id="PF00211">
    <property type="entry name" value="Guanylate_cyc"/>
    <property type="match status" value="1"/>
</dbReference>
<feature type="transmembrane region" description="Helical" evidence="1">
    <location>
        <begin position="240"/>
        <end position="264"/>
    </location>
</feature>
<keyword evidence="4" id="KW-1185">Reference proteome</keyword>
<dbReference type="InterPro" id="IPR001054">
    <property type="entry name" value="A/G_cyclase"/>
</dbReference>
<reference evidence="3 4" key="1">
    <citation type="submission" date="2021-08" db="EMBL/GenBank/DDBJ databases">
        <title>Complete genome sequence of Leptospira kobayashii strain E30.</title>
        <authorList>
            <person name="Nakao R."/>
            <person name="Nakamura S."/>
            <person name="Masuzawa T."/>
            <person name="Koizumi N."/>
        </authorList>
    </citation>
    <scope>NUCLEOTIDE SEQUENCE [LARGE SCALE GENOMIC DNA]</scope>
    <source>
        <strain evidence="3 4">E30</strain>
    </source>
</reference>
<keyword evidence="1" id="KW-0812">Transmembrane</keyword>
<gene>
    <name evidence="3" type="ORF">LPTSP3_g33190</name>
</gene>
<keyword evidence="1" id="KW-1133">Transmembrane helix</keyword>
<protein>
    <submittedName>
        <fullName evidence="3">Adenylate/guanylate cyclase domain-containing protein</fullName>
    </submittedName>
</protein>